<name>A0A938XVS1_9FIRM</name>
<dbReference type="EMBL" id="JAFBDQ010000010">
    <property type="protein sequence ID" value="MBM7557186.1"/>
    <property type="molecule type" value="Genomic_DNA"/>
</dbReference>
<reference evidence="2" key="1">
    <citation type="submission" date="2021-01" db="EMBL/GenBank/DDBJ databases">
        <title>Genomic Encyclopedia of Type Strains, Phase IV (KMG-IV): sequencing the most valuable type-strain genomes for metagenomic binning, comparative biology and taxonomic classification.</title>
        <authorList>
            <person name="Goeker M."/>
        </authorList>
    </citation>
    <scope>NUCLEOTIDE SEQUENCE</scope>
    <source>
        <strain evidence="2">DSM 23230</strain>
    </source>
</reference>
<dbReference type="RefSeq" id="WP_239551099.1">
    <property type="nucleotide sequence ID" value="NZ_JAFBDQ010000010.1"/>
</dbReference>
<evidence type="ECO:0000313" key="3">
    <source>
        <dbReference type="Proteomes" id="UP000774000"/>
    </source>
</evidence>
<dbReference type="PROSITE" id="PS51257">
    <property type="entry name" value="PROKAR_LIPOPROTEIN"/>
    <property type="match status" value="1"/>
</dbReference>
<comment type="caution">
    <text evidence="2">The sequence shown here is derived from an EMBL/GenBank/DDBJ whole genome shotgun (WGS) entry which is preliminary data.</text>
</comment>
<dbReference type="GO" id="GO:0030435">
    <property type="term" value="P:sporulation resulting in formation of a cellular spore"/>
    <property type="evidence" value="ECO:0007669"/>
    <property type="project" value="InterPro"/>
</dbReference>
<evidence type="ECO:0000313" key="2">
    <source>
        <dbReference type="EMBL" id="MBM7557186.1"/>
    </source>
</evidence>
<keyword evidence="3" id="KW-1185">Reference proteome</keyword>
<dbReference type="AlphaFoldDB" id="A0A938XVS1"/>
<evidence type="ECO:0000259" key="1">
    <source>
        <dbReference type="Pfam" id="PF08486"/>
    </source>
</evidence>
<dbReference type="InterPro" id="IPR013486">
    <property type="entry name" value="SpoIID/LytB"/>
</dbReference>
<dbReference type="Pfam" id="PF08486">
    <property type="entry name" value="SpoIID"/>
    <property type="match status" value="1"/>
</dbReference>
<feature type="domain" description="Sporulation stage II protein D amidase enhancer LytB N-terminal" evidence="1">
    <location>
        <begin position="54"/>
        <end position="137"/>
    </location>
</feature>
<proteinExistence type="predicted"/>
<dbReference type="Proteomes" id="UP000774000">
    <property type="component" value="Unassembled WGS sequence"/>
</dbReference>
<sequence length="298" mass="33108">MRLKKNYSLFILIVFIIVGLLGCSQKQESKMKGAQEGDKLEDEPTIRVELENGQTKEMKLEEYVAGVVAGEMKKDWPENAYGAQAIKARTFALRKIEDTADNTISAQHEEAQAYKPENITDEIRSAVEMTKGQVVTYNGEYIKAWFHSSAGGETTSAKVGLNYKKAEPKYIKSVQSPDDEAPADIQNWELSISTAELKNALQSKGVTAEQIQELKIKDRDQTGRIKKLEINHDQGTTEMHGADFRMAVGPDKLKSTKVETITKKGDGFVFKGQGYGHGVGLSQWGAYKLAKKGKNLKK</sequence>
<dbReference type="NCBIfam" id="TIGR02669">
    <property type="entry name" value="SpoIID_LytB"/>
    <property type="match status" value="1"/>
</dbReference>
<accession>A0A938XVS1</accession>
<dbReference type="InterPro" id="IPR013693">
    <property type="entry name" value="SpoIID/LytB_N"/>
</dbReference>
<gene>
    <name evidence="2" type="ORF">JOC47_002041</name>
</gene>
<protein>
    <submittedName>
        <fullName evidence="2">Stage II sporulation protein D</fullName>
    </submittedName>
</protein>
<organism evidence="2 3">
    <name type="scientific">Halanaerobacter jeridensis</name>
    <dbReference type="NCBI Taxonomy" id="706427"/>
    <lineage>
        <taxon>Bacteria</taxon>
        <taxon>Bacillati</taxon>
        <taxon>Bacillota</taxon>
        <taxon>Clostridia</taxon>
        <taxon>Halanaerobiales</taxon>
        <taxon>Halobacteroidaceae</taxon>
        <taxon>Halanaerobacter</taxon>
    </lineage>
</organism>